<accession>A0A9P7Y1M6</accession>
<sequence length="476" mass="52719">MEDQLATPKHLQKPEFAELVSLGDPTGVGYANTHPPSQWLPEFFFGQLAGNAKTYISLLSTLEKRKRLPQPIALYAKALFDYYSSEPGATLLNQIYQRSVTKTTDNTYGALKRADLLRKHILDPGAEHRTKKRRSPSKTTTGEKTGRNTPHAITSHVDQQLEVEEDVAAEQDELQENDINITPLEHLSCEEWNVDGSCVMCLCMDYQLAATAALRSGTLLKANTADYAILAGVFVPFSATALMKNVFSSSTLKAIRKNVSISAPDVDIDDSVVQTAIRLHANGQHDDAAVHLQNLKNMRMLQLFGTALSNLPLRPIEVSEETLITNYVSPLLRTFTHYPSEEIIAHFPNTASTTQVTLNIKPDRPDFKVAWEDTEIAFGEVTGMAQKSDKRKNGWDLWRLLRFGKAALEAGAASVPLVQVVYDLGTIWNMCTPVRGLYIAIEIGPFMMPTHLYAVGGLQASLAPLLWLQVSSIRLD</sequence>
<dbReference type="OrthoDB" id="2448606at2759"/>
<evidence type="ECO:0000256" key="1">
    <source>
        <dbReference type="SAM" id="MobiDB-lite"/>
    </source>
</evidence>
<evidence type="ECO:0000313" key="3">
    <source>
        <dbReference type="Proteomes" id="UP000707451"/>
    </source>
</evidence>
<comment type="caution">
    <text evidence="2">The sequence shown here is derived from an EMBL/GenBank/DDBJ whole genome shotgun (WGS) entry which is preliminary data.</text>
</comment>
<name>A0A9P7Y1M6_9FUNG</name>
<gene>
    <name evidence="2" type="ORF">KI688_008983</name>
</gene>
<feature type="region of interest" description="Disordered" evidence="1">
    <location>
        <begin position="122"/>
        <end position="156"/>
    </location>
</feature>
<protein>
    <submittedName>
        <fullName evidence="2">Uncharacterized protein</fullName>
    </submittedName>
</protein>
<keyword evidence="3" id="KW-1185">Reference proteome</keyword>
<proteinExistence type="predicted"/>
<evidence type="ECO:0000313" key="2">
    <source>
        <dbReference type="EMBL" id="KAG9069661.1"/>
    </source>
</evidence>
<dbReference type="AlphaFoldDB" id="A0A9P7Y1M6"/>
<dbReference type="EMBL" id="JAHRHY010000004">
    <property type="protein sequence ID" value="KAG9069661.1"/>
    <property type="molecule type" value="Genomic_DNA"/>
</dbReference>
<reference evidence="2" key="1">
    <citation type="submission" date="2021-06" db="EMBL/GenBank/DDBJ databases">
        <title>Genome Sequence of Mortierella hyaline Strain SCG-10, a Cold-Adapted, Nitrate-Reducing Fungus Isolated from Soil in Minnesota, USA.</title>
        <authorList>
            <person name="Aldossari N."/>
        </authorList>
    </citation>
    <scope>NUCLEOTIDE SEQUENCE</scope>
    <source>
        <strain evidence="2">SCG-10</strain>
    </source>
</reference>
<organism evidence="2 3">
    <name type="scientific">Linnemannia hyalina</name>
    <dbReference type="NCBI Taxonomy" id="64524"/>
    <lineage>
        <taxon>Eukaryota</taxon>
        <taxon>Fungi</taxon>
        <taxon>Fungi incertae sedis</taxon>
        <taxon>Mucoromycota</taxon>
        <taxon>Mortierellomycotina</taxon>
        <taxon>Mortierellomycetes</taxon>
        <taxon>Mortierellales</taxon>
        <taxon>Mortierellaceae</taxon>
        <taxon>Linnemannia</taxon>
    </lineage>
</organism>
<dbReference type="Proteomes" id="UP000707451">
    <property type="component" value="Unassembled WGS sequence"/>
</dbReference>
<feature type="compositionally biased region" description="Polar residues" evidence="1">
    <location>
        <begin position="147"/>
        <end position="156"/>
    </location>
</feature>